<protein>
    <recommendedName>
        <fullName evidence="4">High-temperature-induced dauer-formation protein</fullName>
    </recommendedName>
</protein>
<dbReference type="AlphaFoldDB" id="W2S427"/>
<accession>W2S427</accession>
<evidence type="ECO:0008006" key="4">
    <source>
        <dbReference type="Google" id="ProtNLM"/>
    </source>
</evidence>
<feature type="compositionally biased region" description="Polar residues" evidence="1">
    <location>
        <begin position="595"/>
        <end position="606"/>
    </location>
</feature>
<feature type="compositionally biased region" description="Polar residues" evidence="1">
    <location>
        <begin position="735"/>
        <end position="756"/>
    </location>
</feature>
<evidence type="ECO:0000313" key="3">
    <source>
        <dbReference type="Proteomes" id="UP000030752"/>
    </source>
</evidence>
<dbReference type="eggNOG" id="KOG2226">
    <property type="taxonomic scope" value="Eukaryota"/>
</dbReference>
<dbReference type="GO" id="GO:0016020">
    <property type="term" value="C:membrane"/>
    <property type="evidence" value="ECO:0007669"/>
    <property type="project" value="TreeGrafter"/>
</dbReference>
<dbReference type="RefSeq" id="XP_008714455.1">
    <property type="nucleotide sequence ID" value="XM_008716233.1"/>
</dbReference>
<organism evidence="2 3">
    <name type="scientific">Cyphellophora europaea (strain CBS 101466)</name>
    <name type="common">Phialophora europaea</name>
    <dbReference type="NCBI Taxonomy" id="1220924"/>
    <lineage>
        <taxon>Eukaryota</taxon>
        <taxon>Fungi</taxon>
        <taxon>Dikarya</taxon>
        <taxon>Ascomycota</taxon>
        <taxon>Pezizomycotina</taxon>
        <taxon>Eurotiomycetes</taxon>
        <taxon>Chaetothyriomycetidae</taxon>
        <taxon>Chaetothyriales</taxon>
        <taxon>Cyphellophoraceae</taxon>
        <taxon>Cyphellophora</taxon>
    </lineage>
</organism>
<feature type="region of interest" description="Disordered" evidence="1">
    <location>
        <begin position="723"/>
        <end position="770"/>
    </location>
</feature>
<dbReference type="PANTHER" id="PTHR21575">
    <property type="entry name" value="PROTEIN HID1"/>
    <property type="match status" value="1"/>
</dbReference>
<feature type="compositionally biased region" description="Polar residues" evidence="1">
    <location>
        <begin position="626"/>
        <end position="646"/>
    </location>
</feature>
<sequence length="915" mass="100552">MGASESKLVFKQGIFRLSEEQHIAANDPYWTGFWELPESAEDVFSLFSGADIRRTRDASIANLETLLLAVTSKLFALKNHPSFPDSELAPDRHALNCVRVLTRVLPYIYEADHLSEWEDTFFWSARRRKSRRAQLAGEVLFDESQGEETPQDGADADAYEDAKPLGEELIDTLIDLLFFIDFTVPELAQPKSKVTYAIWQSGVGCKTSLGSNKELDSNRCEVLRLLLTLTSKSMYMPSTLLPAQGVKAITYIATCQDKQIVLSVLCSLLNTTIKYNSASWRLPYDHVVWKDSKQALVVYSVQFMLAVLLYPIPEDGRGIAPKNFYRHFMGRIHRPEDFQFLAEGISRVLSQPMHSTTSYIPGSQKSVKWAPEMIVLFWELLQCNKRFRTFILESNRAHDFVVLMLYYAIEHKLDTSQQGVVRMCIFVLQTMSVEPAFGKNLNKKFENQETLPASIRLPNFRGSYADFLIISIHSLITGSKGKLEAIYPALLAIINNLAAYAQHLSMASSTKLMQLLTSMSSPSFLLANESNHTLLQSLLESINTIIEHQYAANPNLIYSVLRARKRVEALRIFTLEGGQQDLESMERNRKDNPLASPTPSTVSNRTVVEEDTFTIGDSSDSENEDQPTPSQSTTSVHNSRTPSVASEDQVPIQLRGLSEKARGKLPAGAPTFSRQNSTTSLSSPTTSTPRGGFRATPEWLDSWLPDLPLHTMLAIIKALSPRLPPPASARERTSSEPASANSSRRPSLQTDSSTPTEPAAPSLTDFLSSLPSTATHPQIAPILASPSPIRVHLFEWSPLSLGWYMSVLYSLIFTAEMHIAPASTTANTLTGTGGSAGPVGTWNGTNVKLFAVQEGGRRGITLSQPRGAVDAVGSRLVQGVQGLGIGNAVGGWVRGVGGGGSGPQADGGGRGVREV</sequence>
<dbReference type="Pfam" id="PF12722">
    <property type="entry name" value="Hid1"/>
    <property type="match status" value="1"/>
</dbReference>
<feature type="region of interest" description="Disordered" evidence="1">
    <location>
        <begin position="583"/>
        <end position="694"/>
    </location>
</feature>
<reference evidence="2 3" key="1">
    <citation type="submission" date="2013-03" db="EMBL/GenBank/DDBJ databases">
        <title>The Genome Sequence of Phialophora europaea CBS 101466.</title>
        <authorList>
            <consortium name="The Broad Institute Genomics Platform"/>
            <person name="Cuomo C."/>
            <person name="de Hoog S."/>
            <person name="Gorbushina A."/>
            <person name="Walker B."/>
            <person name="Young S.K."/>
            <person name="Zeng Q."/>
            <person name="Gargeya S."/>
            <person name="Fitzgerald M."/>
            <person name="Haas B."/>
            <person name="Abouelleil A."/>
            <person name="Allen A.W."/>
            <person name="Alvarado L."/>
            <person name="Arachchi H.M."/>
            <person name="Berlin A.M."/>
            <person name="Chapman S.B."/>
            <person name="Gainer-Dewar J."/>
            <person name="Goldberg J."/>
            <person name="Griggs A."/>
            <person name="Gujja S."/>
            <person name="Hansen M."/>
            <person name="Howarth C."/>
            <person name="Imamovic A."/>
            <person name="Ireland A."/>
            <person name="Larimer J."/>
            <person name="McCowan C."/>
            <person name="Murphy C."/>
            <person name="Pearson M."/>
            <person name="Poon T.W."/>
            <person name="Priest M."/>
            <person name="Roberts A."/>
            <person name="Saif S."/>
            <person name="Shea T."/>
            <person name="Sisk P."/>
            <person name="Sykes S."/>
            <person name="Wortman J."/>
            <person name="Nusbaum C."/>
            <person name="Birren B."/>
        </authorList>
    </citation>
    <scope>NUCLEOTIDE SEQUENCE [LARGE SCALE GENOMIC DNA]</scope>
    <source>
        <strain evidence="2 3">CBS 101466</strain>
    </source>
</reference>
<proteinExistence type="predicted"/>
<evidence type="ECO:0000256" key="1">
    <source>
        <dbReference type="SAM" id="MobiDB-lite"/>
    </source>
</evidence>
<dbReference type="STRING" id="1220924.W2S427"/>
<dbReference type="Proteomes" id="UP000030752">
    <property type="component" value="Unassembled WGS sequence"/>
</dbReference>
<dbReference type="HOGENOM" id="CLU_007392_0_0_1"/>
<dbReference type="InterPro" id="IPR026705">
    <property type="entry name" value="Hid-1/Ecm30"/>
</dbReference>
<dbReference type="PANTHER" id="PTHR21575:SF12">
    <property type="entry name" value="PROTEIN HID1"/>
    <property type="match status" value="1"/>
</dbReference>
<dbReference type="GeneID" id="19969216"/>
<evidence type="ECO:0000313" key="2">
    <source>
        <dbReference type="EMBL" id="ETN42719.1"/>
    </source>
</evidence>
<name>W2S427_CYPE1</name>
<dbReference type="GO" id="GO:0000138">
    <property type="term" value="C:Golgi trans cisterna"/>
    <property type="evidence" value="ECO:0007669"/>
    <property type="project" value="TreeGrafter"/>
</dbReference>
<feature type="compositionally biased region" description="Low complexity" evidence="1">
    <location>
        <begin position="677"/>
        <end position="689"/>
    </location>
</feature>
<keyword evidence="3" id="KW-1185">Reference proteome</keyword>
<dbReference type="VEuPathDB" id="FungiDB:HMPREF1541_01877"/>
<gene>
    <name evidence="2" type="ORF">HMPREF1541_01877</name>
</gene>
<dbReference type="EMBL" id="KB822718">
    <property type="protein sequence ID" value="ETN42719.1"/>
    <property type="molecule type" value="Genomic_DNA"/>
</dbReference>
<dbReference type="OrthoDB" id="432953at2759"/>
<dbReference type="GO" id="GO:0005797">
    <property type="term" value="C:Golgi medial cisterna"/>
    <property type="evidence" value="ECO:0007669"/>
    <property type="project" value="TreeGrafter"/>
</dbReference>
<dbReference type="InParanoid" id="W2S427"/>